<dbReference type="InterPro" id="IPR029016">
    <property type="entry name" value="GAF-like_dom_sf"/>
</dbReference>
<feature type="domain" description="Histidine kinase" evidence="12">
    <location>
        <begin position="519"/>
        <end position="735"/>
    </location>
</feature>
<keyword evidence="9" id="KW-0902">Two-component regulatory system</keyword>
<dbReference type="InterPro" id="IPR001294">
    <property type="entry name" value="Phytochrome"/>
</dbReference>
<dbReference type="Gene3D" id="3.30.450.270">
    <property type="match status" value="1"/>
</dbReference>
<dbReference type="PANTHER" id="PTHR43711:SF1">
    <property type="entry name" value="HISTIDINE KINASE 1"/>
    <property type="match status" value="1"/>
</dbReference>
<name>A0ABT5BEC8_9BACT</name>
<dbReference type="InterPro" id="IPR003661">
    <property type="entry name" value="HisK_dim/P_dom"/>
</dbReference>
<organism evidence="13 14">
    <name type="scientific">Nannocystis radixulma</name>
    <dbReference type="NCBI Taxonomy" id="2995305"/>
    <lineage>
        <taxon>Bacteria</taxon>
        <taxon>Pseudomonadati</taxon>
        <taxon>Myxococcota</taxon>
        <taxon>Polyangia</taxon>
        <taxon>Nannocystales</taxon>
        <taxon>Nannocystaceae</taxon>
        <taxon>Nannocystis</taxon>
    </lineage>
</organism>
<keyword evidence="10" id="KW-0675">Receptor</keyword>
<evidence type="ECO:0000256" key="5">
    <source>
        <dbReference type="ARBA" id="ARBA00022606"/>
    </source>
</evidence>
<dbReference type="InterPro" id="IPR036097">
    <property type="entry name" value="HisK_dim/P_sf"/>
</dbReference>
<dbReference type="RefSeq" id="WP_272004316.1">
    <property type="nucleotide sequence ID" value="NZ_JAQNDN010000019.1"/>
</dbReference>
<dbReference type="SUPFAM" id="SSF55781">
    <property type="entry name" value="GAF domain-like"/>
    <property type="match status" value="2"/>
</dbReference>
<dbReference type="Pfam" id="PF08446">
    <property type="entry name" value="PAS_2"/>
    <property type="match status" value="1"/>
</dbReference>
<dbReference type="EMBL" id="JAQNDN010000019">
    <property type="protein sequence ID" value="MDC0672514.1"/>
    <property type="molecule type" value="Genomic_DNA"/>
</dbReference>
<dbReference type="InterPro" id="IPR043150">
    <property type="entry name" value="Phytochrome_PHY_sf"/>
</dbReference>
<dbReference type="SMART" id="SM00065">
    <property type="entry name" value="GAF"/>
    <property type="match status" value="1"/>
</dbReference>
<dbReference type="SMART" id="SM00387">
    <property type="entry name" value="HATPase_c"/>
    <property type="match status" value="1"/>
</dbReference>
<keyword evidence="5" id="KW-0716">Sensory transduction</keyword>
<dbReference type="InterPro" id="IPR050736">
    <property type="entry name" value="Sensor_HK_Regulatory"/>
</dbReference>
<keyword evidence="4" id="KW-0600">Photoreceptor protein</keyword>
<dbReference type="CDD" id="cd00075">
    <property type="entry name" value="HATPase"/>
    <property type="match status" value="1"/>
</dbReference>
<dbReference type="InterPro" id="IPR003018">
    <property type="entry name" value="GAF"/>
</dbReference>
<dbReference type="SUPFAM" id="SSF47384">
    <property type="entry name" value="Homodimeric domain of signal transducing histidine kinase"/>
    <property type="match status" value="1"/>
</dbReference>
<comment type="caution">
    <text evidence="13">The sequence shown here is derived from an EMBL/GenBank/DDBJ whole genome shotgun (WGS) entry which is preliminary data.</text>
</comment>
<dbReference type="PANTHER" id="PTHR43711">
    <property type="entry name" value="TWO-COMPONENT HISTIDINE KINASE"/>
    <property type="match status" value="1"/>
</dbReference>
<evidence type="ECO:0000313" key="13">
    <source>
        <dbReference type="EMBL" id="MDC0672514.1"/>
    </source>
</evidence>
<evidence type="ECO:0000259" key="12">
    <source>
        <dbReference type="PROSITE" id="PS50109"/>
    </source>
</evidence>
<dbReference type="PROSITE" id="PS50109">
    <property type="entry name" value="HIS_KIN"/>
    <property type="match status" value="1"/>
</dbReference>
<gene>
    <name evidence="13" type="ORF">POL58_32490</name>
</gene>
<dbReference type="Pfam" id="PF02518">
    <property type="entry name" value="HATPase_c"/>
    <property type="match status" value="1"/>
</dbReference>
<keyword evidence="7" id="KW-0418">Kinase</keyword>
<dbReference type="PROSITE" id="PS50046">
    <property type="entry name" value="PHYTOCHROME_2"/>
    <property type="match status" value="1"/>
</dbReference>
<dbReference type="EC" id="2.7.13.3" evidence="3"/>
<dbReference type="PRINTS" id="PR01033">
    <property type="entry name" value="PHYTOCHROME"/>
</dbReference>
<dbReference type="InterPro" id="IPR003594">
    <property type="entry name" value="HATPase_dom"/>
</dbReference>
<evidence type="ECO:0000256" key="10">
    <source>
        <dbReference type="ARBA" id="ARBA00023170"/>
    </source>
</evidence>
<evidence type="ECO:0000256" key="9">
    <source>
        <dbReference type="ARBA" id="ARBA00023012"/>
    </source>
</evidence>
<dbReference type="Pfam" id="PF00512">
    <property type="entry name" value="HisKA"/>
    <property type="match status" value="1"/>
</dbReference>
<reference evidence="13 14" key="1">
    <citation type="submission" date="2022-11" db="EMBL/GenBank/DDBJ databases">
        <title>Minimal conservation of predation-associated metabolite biosynthetic gene clusters underscores biosynthetic potential of Myxococcota including descriptions for ten novel species: Archangium lansinium sp. nov., Myxococcus landrumus sp. nov., Nannocystis bai.</title>
        <authorList>
            <person name="Ahearne A."/>
            <person name="Stevens C."/>
            <person name="Dowd S."/>
        </authorList>
    </citation>
    <scope>NUCLEOTIDE SEQUENCE [LARGE SCALE GENOMIC DNA]</scope>
    <source>
        <strain evidence="13 14">NCELM</strain>
    </source>
</reference>
<comment type="catalytic activity">
    <reaction evidence="1">
        <text>ATP + protein L-histidine = ADP + protein N-phospho-L-histidine.</text>
        <dbReference type="EC" id="2.7.13.3"/>
    </reaction>
</comment>
<dbReference type="SUPFAM" id="SSF55874">
    <property type="entry name" value="ATPase domain of HSP90 chaperone/DNA topoisomerase II/histidine kinase"/>
    <property type="match status" value="1"/>
</dbReference>
<evidence type="ECO:0000313" key="14">
    <source>
        <dbReference type="Proteomes" id="UP001217838"/>
    </source>
</evidence>
<keyword evidence="13" id="KW-0547">Nucleotide-binding</keyword>
<evidence type="ECO:0000256" key="6">
    <source>
        <dbReference type="ARBA" id="ARBA00022679"/>
    </source>
</evidence>
<evidence type="ECO:0000256" key="3">
    <source>
        <dbReference type="ARBA" id="ARBA00012438"/>
    </source>
</evidence>
<dbReference type="CDD" id="cd00082">
    <property type="entry name" value="HisKA"/>
    <property type="match status" value="1"/>
</dbReference>
<accession>A0ABT5BEC8</accession>
<dbReference type="InterPro" id="IPR005467">
    <property type="entry name" value="His_kinase_dom"/>
</dbReference>
<dbReference type="SUPFAM" id="SSF55785">
    <property type="entry name" value="PYP-like sensor domain (PAS domain)"/>
    <property type="match status" value="1"/>
</dbReference>
<evidence type="ECO:0000256" key="2">
    <source>
        <dbReference type="ARBA" id="ARBA00006402"/>
    </source>
</evidence>
<dbReference type="Proteomes" id="UP001217838">
    <property type="component" value="Unassembled WGS sequence"/>
</dbReference>
<keyword evidence="8" id="KW-0157">Chromophore</keyword>
<keyword evidence="6" id="KW-0808">Transferase</keyword>
<evidence type="ECO:0000256" key="1">
    <source>
        <dbReference type="ARBA" id="ARBA00000085"/>
    </source>
</evidence>
<dbReference type="Pfam" id="PF00360">
    <property type="entry name" value="PHY"/>
    <property type="match status" value="1"/>
</dbReference>
<dbReference type="InterPro" id="IPR016132">
    <property type="entry name" value="Phyto_chromo_attachment"/>
</dbReference>
<dbReference type="InterPro" id="IPR013515">
    <property type="entry name" value="Phytochrome_cen-reg"/>
</dbReference>
<dbReference type="InterPro" id="IPR013654">
    <property type="entry name" value="PAS_2"/>
</dbReference>
<feature type="domain" description="Phytochrome chromophore attachment site" evidence="11">
    <location>
        <begin position="142"/>
        <end position="300"/>
    </location>
</feature>
<dbReference type="SMART" id="SM00388">
    <property type="entry name" value="HisKA"/>
    <property type="match status" value="1"/>
</dbReference>
<protein>
    <recommendedName>
        <fullName evidence="3">histidine kinase</fullName>
        <ecNumber evidence="3">2.7.13.3</ecNumber>
    </recommendedName>
</protein>
<evidence type="ECO:0000256" key="4">
    <source>
        <dbReference type="ARBA" id="ARBA00022543"/>
    </source>
</evidence>
<dbReference type="Gene3D" id="3.30.565.10">
    <property type="entry name" value="Histidine kinase-like ATPase, C-terminal domain"/>
    <property type="match status" value="1"/>
</dbReference>
<dbReference type="Gene3D" id="3.30.450.40">
    <property type="match status" value="1"/>
</dbReference>
<dbReference type="Gene3D" id="1.10.287.130">
    <property type="match status" value="1"/>
</dbReference>
<keyword evidence="13" id="KW-0067">ATP-binding</keyword>
<evidence type="ECO:0000256" key="7">
    <source>
        <dbReference type="ARBA" id="ARBA00022777"/>
    </source>
</evidence>
<dbReference type="InterPro" id="IPR036890">
    <property type="entry name" value="HATPase_C_sf"/>
</dbReference>
<evidence type="ECO:0000259" key="11">
    <source>
        <dbReference type="PROSITE" id="PS50046"/>
    </source>
</evidence>
<evidence type="ECO:0000256" key="8">
    <source>
        <dbReference type="ARBA" id="ARBA00022991"/>
    </source>
</evidence>
<sequence length="737" mass="81070">MSAPPQSVNLDNCDSEPIHVPGSIQPFGLLLVLCEPELVVQQVSANSADFLGEAPEALLGRPVAELLDEASFVAFHTCVRSLRGGEVCPLRVVTHAGEFDGLLHRHQGVLMLELERIDPSWPEPSPRHLLGSALARIQAARSLDVVVDALTREVRRLTGFDRVLVYRFDEAGHGEVIAESRSEGVESYMGQRYPASDIPRQARRLYTLNWLRIVPDTHYRPVPLVPPLRPDIGEPLDLSFSVLRSVSPIHVEYLHNMGLGASMSVSLVDRGELWGLLCAHHRRPRLLPYSLRAACEVLGRVASLQIVAMVELEARGARQARQTVLASLDEGMRDAGDDVLVGLAARESALLELVLAEGAAIWSDGGRIAVGRAPPLTAIEPLVAWLAATSSAPIFATASLPKSYPDGREFTDIASGLLAVRLPRPQPNYVLWFRPERVHTVHWGGNPNMPVEPGPGERLHPRRSFALWKEIVRETSSPWQADELEAAEDLRRRALEIDLERQVELAQKAVRLRDDLVAVVSHDLRNPLGVIEMAGAVIRRGLSRSEPGRMTTAIDRIQRSVARMSNLIDELLDVARIEAGCFELAVRVEDARSFIDESVGMLRPLAEQKKIRIMPVVAAPGLQVCMDRERIFQVVSNLIGNAIKFMAEGGTITIGAEPHDEQVWFFVRDTGPGIPEDQRAAIFERYWQADRAGVTGVGLGLFVVRGIVEAHGGRAWVDSEVGRGSTFYFSLPAAGRS</sequence>
<comment type="similarity">
    <text evidence="2">In the N-terminal section; belongs to the phytochrome family.</text>
</comment>
<dbReference type="Gene3D" id="3.30.450.20">
    <property type="entry name" value="PAS domain"/>
    <property type="match status" value="1"/>
</dbReference>
<keyword evidence="14" id="KW-1185">Reference proteome</keyword>
<dbReference type="InterPro" id="IPR035965">
    <property type="entry name" value="PAS-like_dom_sf"/>
</dbReference>
<dbReference type="GO" id="GO:0005524">
    <property type="term" value="F:ATP binding"/>
    <property type="evidence" value="ECO:0007669"/>
    <property type="project" value="UniProtKB-KW"/>
</dbReference>
<proteinExistence type="inferred from homology"/>
<dbReference type="Pfam" id="PF01590">
    <property type="entry name" value="GAF"/>
    <property type="match status" value="1"/>
</dbReference>